<protein>
    <recommendedName>
        <fullName evidence="10">Protein white</fullName>
    </recommendedName>
</protein>
<dbReference type="GO" id="GO:0005886">
    <property type="term" value="C:plasma membrane"/>
    <property type="evidence" value="ECO:0007669"/>
    <property type="project" value="TreeGrafter"/>
</dbReference>
<dbReference type="InterPro" id="IPR003593">
    <property type="entry name" value="AAA+_ATPase"/>
</dbReference>
<evidence type="ECO:0000256" key="2">
    <source>
        <dbReference type="ARBA" id="ARBA00005814"/>
    </source>
</evidence>
<dbReference type="SMART" id="SM00382">
    <property type="entry name" value="AAA"/>
    <property type="match status" value="1"/>
</dbReference>
<evidence type="ECO:0000256" key="5">
    <source>
        <dbReference type="ARBA" id="ARBA00022692"/>
    </source>
</evidence>
<reference evidence="13 14" key="1">
    <citation type="journal article" date="2024" name="Insects">
        <title>An Improved Chromosome-Level Genome Assembly of the Firefly Pyrocoelia pectoralis.</title>
        <authorList>
            <person name="Fu X."/>
            <person name="Meyer-Rochow V.B."/>
            <person name="Ballantyne L."/>
            <person name="Zhu X."/>
        </authorList>
    </citation>
    <scope>NUCLEOTIDE SEQUENCE [LARGE SCALE GENOMIC DNA]</scope>
    <source>
        <strain evidence="13">XCY_ONT2</strain>
    </source>
</reference>
<dbReference type="GO" id="GO:0030659">
    <property type="term" value="C:cytoplasmic vesicle membrane"/>
    <property type="evidence" value="ECO:0007669"/>
    <property type="project" value="TreeGrafter"/>
</dbReference>
<keyword evidence="14" id="KW-1185">Reference proteome</keyword>
<keyword evidence="5 11" id="KW-0812">Transmembrane</keyword>
<dbReference type="AlphaFoldDB" id="A0AAN7VBA2"/>
<name>A0AAN7VBA2_9COLE</name>
<gene>
    <name evidence="13" type="ORF">RI129_006730</name>
</gene>
<comment type="similarity">
    <text evidence="2">Belongs to the ABC transporter superfamily. ABCG family. Eye pigment precursor importer (TC 3.A.1.204) subfamily.</text>
</comment>
<dbReference type="CDD" id="cd03213">
    <property type="entry name" value="ABCG_EPDR"/>
    <property type="match status" value="1"/>
</dbReference>
<dbReference type="PANTHER" id="PTHR48041:SF129">
    <property type="entry name" value="PROTEIN WHITE"/>
    <property type="match status" value="1"/>
</dbReference>
<comment type="caution">
    <text evidence="13">The sequence shown here is derived from an EMBL/GenBank/DDBJ whole genome shotgun (WGS) entry which is preliminary data.</text>
</comment>
<dbReference type="GO" id="GO:0140359">
    <property type="term" value="F:ABC-type transporter activity"/>
    <property type="evidence" value="ECO:0007669"/>
    <property type="project" value="InterPro"/>
</dbReference>
<keyword evidence="4" id="KW-0608">Pigment</keyword>
<evidence type="ECO:0000256" key="10">
    <source>
        <dbReference type="ARBA" id="ARBA00039188"/>
    </source>
</evidence>
<keyword evidence="6" id="KW-0547">Nucleotide-binding</keyword>
<dbReference type="Gene3D" id="3.40.50.300">
    <property type="entry name" value="P-loop containing nucleotide triphosphate hydrolases"/>
    <property type="match status" value="1"/>
</dbReference>
<comment type="subcellular location">
    <subcellularLocation>
        <location evidence="1">Membrane</location>
        <topology evidence="1">Multi-pass membrane protein</topology>
    </subcellularLocation>
</comment>
<feature type="transmembrane region" description="Helical" evidence="11">
    <location>
        <begin position="509"/>
        <end position="533"/>
    </location>
</feature>
<dbReference type="InterPro" id="IPR017871">
    <property type="entry name" value="ABC_transporter-like_CS"/>
</dbReference>
<proteinExistence type="inferred from homology"/>
<dbReference type="EMBL" id="JAVRBK010000004">
    <property type="protein sequence ID" value="KAK5645430.1"/>
    <property type="molecule type" value="Genomic_DNA"/>
</dbReference>
<dbReference type="PROSITE" id="PS50893">
    <property type="entry name" value="ABC_TRANSPORTER_2"/>
    <property type="match status" value="1"/>
</dbReference>
<dbReference type="InterPro" id="IPR043926">
    <property type="entry name" value="ABCG_dom"/>
</dbReference>
<dbReference type="GO" id="GO:0016887">
    <property type="term" value="F:ATP hydrolysis activity"/>
    <property type="evidence" value="ECO:0007669"/>
    <property type="project" value="InterPro"/>
</dbReference>
<sequence length="654" mass="72747">MGKRHTEAEPLISLSEHRSYNSNSNEEVENAFKSLSYSEKITFTWSEVNVFILESKSSSNGFFNCGFNENCANSQGKQILKNVSGIARPGELLAILGASGAGKTTLLNVLTARSSSRMVVSGLRCANGVPISSNALTNKLAYVQQDDLFIGTLTVKEHLIFQALVRMDRNIPYKQRMERVKEVIAELGLTKCENTTIGIKGRIKGISGGEMKRLSFAAEVLTNPSLMFCDEPTSGLDSFMAMNIVQVLKKLAHLGKTVVCTIHQPSSELYAMFDKILLVAEGRVAFLGTTPEAEVFFNSLDAPCPPNYNPADYYIQLLAVVPGREESCKQAVNMICDAFARSDCGVKVAVEAATVEKEEYKFGDYFNGKRKTTPYKASWCAQFCAVLWRSWLSLIKEPLLMKVRIIQTFIMAVVVAVVYFGQTLTEEGVMNINGVIYLFLTNMTFQNLFSVVHVFCAELPVFLREHRNGMYRTDVYFLSKSIAELPLFIAIPVITICICYYSIGLNPNVIHFLIAAGILILVANVAVSFGYFVSCLSNSVDMAMSIAGPMMIPVMLFGGFFINLDSIPKYFRWLSYLSWLRYGYEGLMVNQWDGINYINCTGSETCPKNGDVILDTYHFSADNVTINSISLLGLICLFRMLAYLVLLLKTYSID</sequence>
<dbReference type="SUPFAM" id="SSF52540">
    <property type="entry name" value="P-loop containing nucleoside triphosphate hydrolases"/>
    <property type="match status" value="1"/>
</dbReference>
<evidence type="ECO:0000256" key="1">
    <source>
        <dbReference type="ARBA" id="ARBA00004141"/>
    </source>
</evidence>
<dbReference type="Proteomes" id="UP001329430">
    <property type="component" value="Chromosome 4"/>
</dbReference>
<evidence type="ECO:0000256" key="4">
    <source>
        <dbReference type="ARBA" id="ARBA00022474"/>
    </source>
</evidence>
<dbReference type="InterPro" id="IPR050352">
    <property type="entry name" value="ABCG_transporters"/>
</dbReference>
<feature type="transmembrane region" description="Helical" evidence="11">
    <location>
        <begin position="434"/>
        <end position="461"/>
    </location>
</feature>
<dbReference type="InterPro" id="IPR027417">
    <property type="entry name" value="P-loop_NTPase"/>
</dbReference>
<organism evidence="13 14">
    <name type="scientific">Pyrocoelia pectoralis</name>
    <dbReference type="NCBI Taxonomy" id="417401"/>
    <lineage>
        <taxon>Eukaryota</taxon>
        <taxon>Metazoa</taxon>
        <taxon>Ecdysozoa</taxon>
        <taxon>Arthropoda</taxon>
        <taxon>Hexapoda</taxon>
        <taxon>Insecta</taxon>
        <taxon>Pterygota</taxon>
        <taxon>Neoptera</taxon>
        <taxon>Endopterygota</taxon>
        <taxon>Coleoptera</taxon>
        <taxon>Polyphaga</taxon>
        <taxon>Elateriformia</taxon>
        <taxon>Elateroidea</taxon>
        <taxon>Lampyridae</taxon>
        <taxon>Lampyrinae</taxon>
        <taxon>Pyrocoelia</taxon>
    </lineage>
</organism>
<dbReference type="InterPro" id="IPR003439">
    <property type="entry name" value="ABC_transporter-like_ATP-bd"/>
</dbReference>
<evidence type="ECO:0000313" key="13">
    <source>
        <dbReference type="EMBL" id="KAK5645430.1"/>
    </source>
</evidence>
<accession>A0AAN7VBA2</accession>
<dbReference type="FunFam" id="3.40.50.300:FF:001225">
    <property type="entry name" value="ATP-binding cassette sub-family G member"/>
    <property type="match status" value="1"/>
</dbReference>
<evidence type="ECO:0000256" key="11">
    <source>
        <dbReference type="SAM" id="Phobius"/>
    </source>
</evidence>
<dbReference type="NCBIfam" id="TIGR00955">
    <property type="entry name" value="3a01204"/>
    <property type="match status" value="1"/>
</dbReference>
<dbReference type="PROSITE" id="PS00211">
    <property type="entry name" value="ABC_TRANSPORTER_1"/>
    <property type="match status" value="1"/>
</dbReference>
<evidence type="ECO:0000256" key="8">
    <source>
        <dbReference type="ARBA" id="ARBA00022989"/>
    </source>
</evidence>
<dbReference type="InterPro" id="IPR005284">
    <property type="entry name" value="Pigment_permease/Abcg"/>
</dbReference>
<dbReference type="Pfam" id="PF19055">
    <property type="entry name" value="ABC2_membrane_7"/>
    <property type="match status" value="1"/>
</dbReference>
<evidence type="ECO:0000313" key="14">
    <source>
        <dbReference type="Proteomes" id="UP001329430"/>
    </source>
</evidence>
<feature type="transmembrane region" description="Helical" evidence="11">
    <location>
        <begin position="545"/>
        <end position="564"/>
    </location>
</feature>
<evidence type="ECO:0000256" key="6">
    <source>
        <dbReference type="ARBA" id="ARBA00022741"/>
    </source>
</evidence>
<evidence type="ECO:0000256" key="3">
    <source>
        <dbReference type="ARBA" id="ARBA00022448"/>
    </source>
</evidence>
<feature type="transmembrane region" description="Helical" evidence="11">
    <location>
        <begin position="482"/>
        <end position="503"/>
    </location>
</feature>
<keyword evidence="9 11" id="KW-0472">Membrane</keyword>
<evidence type="ECO:0000259" key="12">
    <source>
        <dbReference type="PROSITE" id="PS50893"/>
    </source>
</evidence>
<feature type="domain" description="ABC transporter" evidence="12">
    <location>
        <begin position="53"/>
        <end position="306"/>
    </location>
</feature>
<keyword evidence="8 11" id="KW-1133">Transmembrane helix</keyword>
<dbReference type="GO" id="GO:0031409">
    <property type="term" value="F:pigment binding"/>
    <property type="evidence" value="ECO:0007669"/>
    <property type="project" value="UniProtKB-KW"/>
</dbReference>
<keyword evidence="7" id="KW-0067">ATP-binding</keyword>
<dbReference type="InterPro" id="IPR013525">
    <property type="entry name" value="ABC2_TM"/>
</dbReference>
<evidence type="ECO:0000256" key="9">
    <source>
        <dbReference type="ARBA" id="ARBA00023136"/>
    </source>
</evidence>
<feature type="transmembrane region" description="Helical" evidence="11">
    <location>
        <begin position="403"/>
        <end position="422"/>
    </location>
</feature>
<keyword evidence="3" id="KW-0813">Transport</keyword>
<feature type="transmembrane region" description="Helical" evidence="11">
    <location>
        <begin position="629"/>
        <end position="648"/>
    </location>
</feature>
<dbReference type="PANTHER" id="PTHR48041">
    <property type="entry name" value="ABC TRANSPORTER G FAMILY MEMBER 28"/>
    <property type="match status" value="1"/>
</dbReference>
<dbReference type="Pfam" id="PF01061">
    <property type="entry name" value="ABC2_membrane"/>
    <property type="match status" value="1"/>
</dbReference>
<dbReference type="GO" id="GO:0005524">
    <property type="term" value="F:ATP binding"/>
    <property type="evidence" value="ECO:0007669"/>
    <property type="project" value="UniProtKB-KW"/>
</dbReference>
<evidence type="ECO:0000256" key="7">
    <source>
        <dbReference type="ARBA" id="ARBA00022840"/>
    </source>
</evidence>
<dbReference type="Pfam" id="PF00005">
    <property type="entry name" value="ABC_tran"/>
    <property type="match status" value="1"/>
</dbReference>